<organism evidence="8 9">
    <name type="scientific">Aurantiacibacter xanthus</name>
    <dbReference type="NCBI Taxonomy" id="1784712"/>
    <lineage>
        <taxon>Bacteria</taxon>
        <taxon>Pseudomonadati</taxon>
        <taxon>Pseudomonadota</taxon>
        <taxon>Alphaproteobacteria</taxon>
        <taxon>Sphingomonadales</taxon>
        <taxon>Erythrobacteraceae</taxon>
        <taxon>Aurantiacibacter</taxon>
    </lineage>
</organism>
<dbReference type="Proteomes" id="UP000265366">
    <property type="component" value="Unassembled WGS sequence"/>
</dbReference>
<comment type="catalytic activity">
    <reaction evidence="5 7">
        <text>hydrogencarbonate + H(+) = CO2 + H2O</text>
        <dbReference type="Rhea" id="RHEA:10748"/>
        <dbReference type="ChEBI" id="CHEBI:15377"/>
        <dbReference type="ChEBI" id="CHEBI:15378"/>
        <dbReference type="ChEBI" id="CHEBI:16526"/>
        <dbReference type="ChEBI" id="CHEBI:17544"/>
        <dbReference type="EC" id="4.2.1.1"/>
    </reaction>
</comment>
<dbReference type="EC" id="4.2.1.1" evidence="7"/>
<dbReference type="PANTHER" id="PTHR11002:SF76">
    <property type="entry name" value="CARBONIC ANHYDRASE"/>
    <property type="match status" value="1"/>
</dbReference>
<feature type="binding site" evidence="6">
    <location>
        <position position="101"/>
    </location>
    <ligand>
        <name>Zn(2+)</name>
        <dbReference type="ChEBI" id="CHEBI:29105"/>
    </ligand>
</feature>
<dbReference type="EMBL" id="QXFM01000073">
    <property type="protein sequence ID" value="RIV88154.1"/>
    <property type="molecule type" value="Genomic_DNA"/>
</dbReference>
<dbReference type="OrthoDB" id="9797527at2"/>
<comment type="cofactor">
    <cofactor evidence="6">
        <name>Zn(2+)</name>
        <dbReference type="ChEBI" id="CHEBI:29105"/>
    </cofactor>
    <text evidence="6">Binds 1 zinc ion per subunit.</text>
</comment>
<comment type="caution">
    <text evidence="8">The sequence shown here is derived from an EMBL/GenBank/DDBJ whole genome shotgun (WGS) entry which is preliminary data.</text>
</comment>
<reference evidence="8 9" key="1">
    <citation type="submission" date="2018-08" db="EMBL/GenBank/DDBJ databases">
        <title>Erythrobacter zhengii sp.nov., a bacterium isolated from deep-sea sediment.</title>
        <authorList>
            <person name="Fang C."/>
            <person name="Wu Y.-H."/>
            <person name="Sun C."/>
            <person name="Wang H."/>
            <person name="Cheng H."/>
            <person name="Meng F.-X."/>
            <person name="Wang C.-S."/>
            <person name="Xu X.-W."/>
        </authorList>
    </citation>
    <scope>NUCLEOTIDE SEQUENCE [LARGE SCALE GENOMIC DNA]</scope>
    <source>
        <strain evidence="8 9">CCTCC AB 2015396</strain>
    </source>
</reference>
<dbReference type="SUPFAM" id="SSF53056">
    <property type="entry name" value="beta-carbonic anhydrase, cab"/>
    <property type="match status" value="1"/>
</dbReference>
<dbReference type="Gene3D" id="3.40.1050.10">
    <property type="entry name" value="Carbonic anhydrase"/>
    <property type="match status" value="1"/>
</dbReference>
<evidence type="ECO:0000256" key="5">
    <source>
        <dbReference type="ARBA" id="ARBA00048348"/>
    </source>
</evidence>
<dbReference type="GO" id="GO:0015976">
    <property type="term" value="P:carbon utilization"/>
    <property type="evidence" value="ECO:0007669"/>
    <property type="project" value="InterPro"/>
</dbReference>
<dbReference type="GO" id="GO:0004089">
    <property type="term" value="F:carbonate dehydratase activity"/>
    <property type="evidence" value="ECO:0007669"/>
    <property type="project" value="UniProtKB-UniRule"/>
</dbReference>
<evidence type="ECO:0000313" key="8">
    <source>
        <dbReference type="EMBL" id="RIV88154.1"/>
    </source>
</evidence>
<dbReference type="AlphaFoldDB" id="A0A3A1P5E4"/>
<keyword evidence="4 7" id="KW-0456">Lyase</keyword>
<dbReference type="RefSeq" id="WP_119592578.1">
    <property type="nucleotide sequence ID" value="NZ_QXFM01000073.1"/>
</dbReference>
<dbReference type="SMART" id="SM00947">
    <property type="entry name" value="Pro_CA"/>
    <property type="match status" value="1"/>
</dbReference>
<proteinExistence type="inferred from homology"/>
<evidence type="ECO:0000256" key="4">
    <source>
        <dbReference type="ARBA" id="ARBA00023239"/>
    </source>
</evidence>
<feature type="binding site" evidence="6">
    <location>
        <position position="44"/>
    </location>
    <ligand>
        <name>Zn(2+)</name>
        <dbReference type="ChEBI" id="CHEBI:29105"/>
    </ligand>
</feature>
<accession>A0A3A1P5E4</accession>
<gene>
    <name evidence="8" type="ORF">D2V17_08175</name>
</gene>
<keyword evidence="3 6" id="KW-0862">Zinc</keyword>
<comment type="similarity">
    <text evidence="1 7">Belongs to the beta-class carbonic anhydrase family.</text>
</comment>
<dbReference type="FunFam" id="3.40.1050.10:FF:000001">
    <property type="entry name" value="Carbonic anhydrase"/>
    <property type="match status" value="1"/>
</dbReference>
<dbReference type="PANTHER" id="PTHR11002">
    <property type="entry name" value="CARBONIC ANHYDRASE"/>
    <property type="match status" value="1"/>
</dbReference>
<evidence type="ECO:0000313" key="9">
    <source>
        <dbReference type="Proteomes" id="UP000265366"/>
    </source>
</evidence>
<keyword evidence="9" id="KW-1185">Reference proteome</keyword>
<dbReference type="PROSITE" id="PS00704">
    <property type="entry name" value="PROK_CO2_ANHYDRASE_1"/>
    <property type="match status" value="1"/>
</dbReference>
<protein>
    <recommendedName>
        <fullName evidence="7">Carbonic anhydrase</fullName>
        <ecNumber evidence="7">4.2.1.1</ecNumber>
    </recommendedName>
    <alternativeName>
        <fullName evidence="7">Carbonate dehydratase</fullName>
    </alternativeName>
</protein>
<evidence type="ECO:0000256" key="3">
    <source>
        <dbReference type="ARBA" id="ARBA00022833"/>
    </source>
</evidence>
<name>A0A3A1P5E4_9SPHN</name>
<sequence length="201" mass="22790">MKKFRELLLANKAWSHEMRERKPDFFGQQMRGQNPDILWIGCSDSRVSPEQITQTRPGELFIHRNVANVVSEDDDNFGSVLQFAVEELKVSHIVICGHRGCGVVEASVSGETTGAIDRWLGSVREVSLRHAEELAAISDQEERLDRLVELNVRHQVRQLARMRILRAAFERGEDIALHGLVYDLHTGLARELDIESDLIPA</sequence>
<evidence type="ECO:0000256" key="1">
    <source>
        <dbReference type="ARBA" id="ARBA00006217"/>
    </source>
</evidence>
<evidence type="ECO:0000256" key="7">
    <source>
        <dbReference type="RuleBase" id="RU003956"/>
    </source>
</evidence>
<dbReference type="PROSITE" id="PS00705">
    <property type="entry name" value="PROK_CO2_ANHYDRASE_2"/>
    <property type="match status" value="1"/>
</dbReference>
<dbReference type="InterPro" id="IPR036874">
    <property type="entry name" value="Carbonic_anhydrase_sf"/>
</dbReference>
<dbReference type="GO" id="GO:0008270">
    <property type="term" value="F:zinc ion binding"/>
    <property type="evidence" value="ECO:0007669"/>
    <property type="project" value="UniProtKB-UniRule"/>
</dbReference>
<dbReference type="InterPro" id="IPR015892">
    <property type="entry name" value="Carbonic_anhydrase_CS"/>
</dbReference>
<evidence type="ECO:0000256" key="2">
    <source>
        <dbReference type="ARBA" id="ARBA00022723"/>
    </source>
</evidence>
<dbReference type="CDD" id="cd00883">
    <property type="entry name" value="beta_CA_cladeA"/>
    <property type="match status" value="1"/>
</dbReference>
<evidence type="ECO:0000256" key="6">
    <source>
        <dbReference type="PIRSR" id="PIRSR601765-1"/>
    </source>
</evidence>
<feature type="binding site" evidence="6">
    <location>
        <position position="42"/>
    </location>
    <ligand>
        <name>Zn(2+)</name>
        <dbReference type="ChEBI" id="CHEBI:29105"/>
    </ligand>
</feature>
<dbReference type="Pfam" id="PF00484">
    <property type="entry name" value="Pro_CA"/>
    <property type="match status" value="1"/>
</dbReference>
<dbReference type="InterPro" id="IPR001765">
    <property type="entry name" value="Carbonic_anhydrase"/>
</dbReference>
<keyword evidence="2 6" id="KW-0479">Metal-binding</keyword>
<comment type="function">
    <text evidence="7">Reversible hydration of carbon dioxide.</text>
</comment>
<feature type="binding site" evidence="6">
    <location>
        <position position="98"/>
    </location>
    <ligand>
        <name>Zn(2+)</name>
        <dbReference type="ChEBI" id="CHEBI:29105"/>
    </ligand>
</feature>